<proteinExistence type="predicted"/>
<feature type="compositionally biased region" description="Basic and acidic residues" evidence="1">
    <location>
        <begin position="314"/>
        <end position="323"/>
    </location>
</feature>
<evidence type="ECO:0008006" key="4">
    <source>
        <dbReference type="Google" id="ProtNLM"/>
    </source>
</evidence>
<keyword evidence="3" id="KW-1185">Reference proteome</keyword>
<name>A0ABN9YJD8_9DINO</name>
<protein>
    <recommendedName>
        <fullName evidence="4">RNA-directed RNA polymerase</fullName>
    </recommendedName>
</protein>
<feature type="compositionally biased region" description="Basic and acidic residues" evidence="1">
    <location>
        <begin position="747"/>
        <end position="757"/>
    </location>
</feature>
<feature type="region of interest" description="Disordered" evidence="1">
    <location>
        <begin position="1"/>
        <end position="47"/>
    </location>
</feature>
<feature type="compositionally biased region" description="Low complexity" evidence="1">
    <location>
        <begin position="32"/>
        <end position="43"/>
    </location>
</feature>
<dbReference type="Proteomes" id="UP001189429">
    <property type="component" value="Unassembled WGS sequence"/>
</dbReference>
<evidence type="ECO:0000256" key="1">
    <source>
        <dbReference type="SAM" id="MobiDB-lite"/>
    </source>
</evidence>
<feature type="region of interest" description="Disordered" evidence="1">
    <location>
        <begin position="781"/>
        <end position="801"/>
    </location>
</feature>
<evidence type="ECO:0000313" key="2">
    <source>
        <dbReference type="EMBL" id="CAK0911592.1"/>
    </source>
</evidence>
<comment type="caution">
    <text evidence="2">The sequence shown here is derived from an EMBL/GenBank/DDBJ whole genome shotgun (WGS) entry which is preliminary data.</text>
</comment>
<reference evidence="2" key="1">
    <citation type="submission" date="2023-10" db="EMBL/GenBank/DDBJ databases">
        <authorList>
            <person name="Chen Y."/>
            <person name="Shah S."/>
            <person name="Dougan E. K."/>
            <person name="Thang M."/>
            <person name="Chan C."/>
        </authorList>
    </citation>
    <scope>NUCLEOTIDE SEQUENCE [LARGE SCALE GENOMIC DNA]</scope>
</reference>
<evidence type="ECO:0000313" key="3">
    <source>
        <dbReference type="Proteomes" id="UP001189429"/>
    </source>
</evidence>
<accession>A0ABN9YJD8</accession>
<gene>
    <name evidence="2" type="ORF">PCOR1329_LOCUS85431</name>
</gene>
<feature type="region of interest" description="Disordered" evidence="1">
    <location>
        <begin position="1179"/>
        <end position="1231"/>
    </location>
</feature>
<feature type="region of interest" description="Disordered" evidence="1">
    <location>
        <begin position="302"/>
        <end position="323"/>
    </location>
</feature>
<feature type="compositionally biased region" description="Gly residues" evidence="1">
    <location>
        <begin position="1221"/>
        <end position="1230"/>
    </location>
</feature>
<organism evidence="2 3">
    <name type="scientific">Prorocentrum cordatum</name>
    <dbReference type="NCBI Taxonomy" id="2364126"/>
    <lineage>
        <taxon>Eukaryota</taxon>
        <taxon>Sar</taxon>
        <taxon>Alveolata</taxon>
        <taxon>Dinophyceae</taxon>
        <taxon>Prorocentrales</taxon>
        <taxon>Prorocentraceae</taxon>
        <taxon>Prorocentrum</taxon>
    </lineage>
</organism>
<feature type="compositionally biased region" description="Basic and acidic residues" evidence="1">
    <location>
        <begin position="729"/>
        <end position="738"/>
    </location>
</feature>
<feature type="region of interest" description="Disordered" evidence="1">
    <location>
        <begin position="729"/>
        <end position="760"/>
    </location>
</feature>
<sequence length="1375" mass="152799">MNPPDDTDDVAVGCLPREAVGHEPAADDDDVGVPAADSAAGGPRAQSRRRNIARSGYFGAWLVGCPESRSPCLHRFVIGVAECQWEVKFASEAAATATTNAAPWGTLEYVLVRVWRLSEHGQIDGTMGLQGPLASRRLQDMFKSYRCLGDGLLIEQVLRELFFRVDASVLMDMDRLLYLCRGEFPARAYSISLGRRLPSNLIEHPPMSLLRRLREQRRADHPAQPMIPVPSAITGFTEEGYADLVVQLPARAASTVGTKRGVVSRGAKQCDIDPIRILSGLQFKQFLRSTRDFSDALDAGHAFDHPDSLTPRSSADDPSRSTWDRAPQRLDVVGMLLQRRQFHAERKFDMIRSIHLYSDSSPVTSEELQGMIMDVVRKDGGIRRSVLPGSTLAYGQTSAIAKGIALLWALFLVCGPDYADISYAIGKVRGLCTDFGTEVHIIEIPDCLGAFLSWTAGAALTACAPLVRHGALLFHNAIRVSGWCHSWGNLMKHVAGAYSDWPLVLDQMRALVFFWRNKTWRQHLKKICMSRGVNLDLFDHFPASIAKWRCETIPVVMRELLGRRYICEHCVDLALFPDAQDRQQLQTVVAACRDKKLWQFMQCAYRYIFSHCERYRHWGMTCSCPDHVAQRQAAGHPIHIQCMWNSRKLKHAWPFLRDQKDTLLRTRRALDREDTEDSDEMFALTGAMLLKLTTGIDSRFKYLSKLPWAFARADSVEGALEVMRQFRARPPEQHDHATKAIMNRVGGDIDRRSRGEPASDNLLDEARAICDIPLDESCGEGYHRSTHHEKTRAPSSTSQHLKQATRFRQNLQRVRAFARKYGRRGEDVVRHEWRNWKRILRTSTRRRWVGVRMEGPRVLDRVCRQDERAEDDWCLVLRRSPFVNQAEPDPVPGRDALRNEYLDAVLKPGAHYSASFPSTAIGEDGAEVQRTEHKHFFLLEVAYKNRRPKEMATMDTMDEVFLKAGLALLIAHEEVWEHDGAPAGDGGLDVFHVHDSEWVRPEAMAPNRSWYSSFFTWVAGASAVPGCTRLSNKRAVENHLPLMDEACPTISICSALRGRGWKAVERRVEHGSAEVGEYDSFAAVKMKSYYQALLTLPACLPLASRIPSRQPILFYKLLLAGVRVEPGQGNESYLSRWKRVSGQPGRDLAPLPPPSHPPVCNGEDDDVFAPLMPSAGPVAKRRKTQAVPIGTGGANSGSAGAAAPPPPAVGGHDGAQPAAAGHGGVAGHAAGGDDDVMVPAAAGPHGVDALALVPVGAAAGPARARREAIRPFSVGLDGVEVRYDDYVGPDPAASWSPNWMLKCPRHPRCFKKRHVTERSTAKHGDIEPLAYLHAWISVEPEEGKTHPQKNPPAADVDNFASLRGAEIAEVVRRVV</sequence>
<dbReference type="EMBL" id="CAUYUJ010022614">
    <property type="protein sequence ID" value="CAK0911592.1"/>
    <property type="molecule type" value="Genomic_DNA"/>
</dbReference>